<feature type="compositionally biased region" description="Basic and acidic residues" evidence="1">
    <location>
        <begin position="391"/>
        <end position="408"/>
    </location>
</feature>
<feature type="region of interest" description="Disordered" evidence="1">
    <location>
        <begin position="306"/>
        <end position="330"/>
    </location>
</feature>
<feature type="region of interest" description="Disordered" evidence="1">
    <location>
        <begin position="533"/>
        <end position="556"/>
    </location>
</feature>
<feature type="region of interest" description="Disordered" evidence="1">
    <location>
        <begin position="152"/>
        <end position="182"/>
    </location>
</feature>
<reference evidence="4" key="1">
    <citation type="submission" date="2025-08" db="UniProtKB">
        <authorList>
            <consortium name="RefSeq"/>
        </authorList>
    </citation>
    <scope>IDENTIFICATION</scope>
</reference>
<dbReference type="InterPro" id="IPR059024">
    <property type="entry name" value="SYNRG_C"/>
</dbReference>
<protein>
    <submittedName>
        <fullName evidence="4">Synergin gamma</fullName>
    </submittedName>
</protein>
<evidence type="ECO:0000259" key="2">
    <source>
        <dbReference type="PROSITE" id="PS50031"/>
    </source>
</evidence>
<name>A0AAJ6W0M1_9ACAR</name>
<dbReference type="PROSITE" id="PS50031">
    <property type="entry name" value="EH"/>
    <property type="match status" value="1"/>
</dbReference>
<feature type="compositionally biased region" description="Polar residues" evidence="1">
    <location>
        <begin position="348"/>
        <end position="360"/>
    </location>
</feature>
<dbReference type="InterPro" id="IPR000261">
    <property type="entry name" value="EH_dom"/>
</dbReference>
<feature type="compositionally biased region" description="Polar residues" evidence="1">
    <location>
        <begin position="159"/>
        <end position="177"/>
    </location>
</feature>
<proteinExistence type="predicted"/>
<evidence type="ECO:0000256" key="1">
    <source>
        <dbReference type="SAM" id="MobiDB-lite"/>
    </source>
</evidence>
<evidence type="ECO:0000313" key="4">
    <source>
        <dbReference type="RefSeq" id="XP_003748558.1"/>
    </source>
</evidence>
<dbReference type="Proteomes" id="UP000694867">
    <property type="component" value="Unplaced"/>
</dbReference>
<organism evidence="3 4">
    <name type="scientific">Galendromus occidentalis</name>
    <name type="common">western predatory mite</name>
    <dbReference type="NCBI Taxonomy" id="34638"/>
    <lineage>
        <taxon>Eukaryota</taxon>
        <taxon>Metazoa</taxon>
        <taxon>Ecdysozoa</taxon>
        <taxon>Arthropoda</taxon>
        <taxon>Chelicerata</taxon>
        <taxon>Arachnida</taxon>
        <taxon>Acari</taxon>
        <taxon>Parasitiformes</taxon>
        <taxon>Mesostigmata</taxon>
        <taxon>Gamasina</taxon>
        <taxon>Phytoseioidea</taxon>
        <taxon>Phytoseiidae</taxon>
        <taxon>Typhlodrominae</taxon>
        <taxon>Galendromus</taxon>
    </lineage>
</organism>
<dbReference type="PANTHER" id="PTHR15463:SF2">
    <property type="entry name" value="SYNERGIN GAMMA"/>
    <property type="match status" value="1"/>
</dbReference>
<dbReference type="Pfam" id="PF25999">
    <property type="entry name" value="SYNRG_C"/>
    <property type="match status" value="1"/>
</dbReference>
<gene>
    <name evidence="4" type="primary">LOC100900568</name>
</gene>
<sequence length="846" mass="90279">MDPLKSFEKKLLSGSLIDASKLKQNRPSWLDPSRVPRIYRDLEALVTVPNGVEAPGERTPLDTAKVYQLLLASGLPQPILASIWEQCSRAVPGILVRHEFYQSLALVALCQVGKQPNLQLLPTLPSAPIPQLAIPGYPLPLAAVVQPQIGRPIPPQVPDATSSTQQTSIEPTVSPKANGNPLDLTAVTTQSAEDEDDFAEFQSAPSRIDGNRSAADPIPLRISVPEALPSEYLVDRSSISSPLAPVTIRAGDPDDLLPTSSQIKQSSPCQKIPKSTIAASSPKQLKVLPSASLFDSITFPVAENVQPPSESNPWLGFSLEAPGGKSASKKTVRKAIKDARHEAPLAAQINSTTQKESAVATNGVDDGFDDFDDFQSAPVEAQNRAPGPDSETSHAKDFPSPPDEDKYSVFRLLDGSPDECPDGESFARESDAHPTLLFPAGEREQKPSRSSAPSASTSSGGDGGVPVDILSLIKLPSIPAVESSFDGDLSQFDLLSLSAGDEVTNRDSTSALIELQDIDIGFLAVDGPVASHPSSVEASPAKSVASGMSIGESRGGEKRLSLFTSKANYAECASLSSFELGPSTESNYSSPTKGSIVSLELNSRSPPDDENGDEDDTLEWTIEAEDAQAPRASESTSENKRRGSDEFCWAQPPMFPPPDPTDLGKNSALPSTGLFLQNFPENQSKEVTRQQVADGWQRILSKAAAILESASVILGDDPVVLGEILSTAKGQAYIASLLEVYNVTQQLKKSADLHGVRGLSTQLKQVDDTWRGKLDDLATRLHLSVVCMDHLSSPIRAEEDICAICSLPLTLRLPQILFGDNGYHSSCANFWANVLAEGLPCLKLSP</sequence>
<dbReference type="GO" id="GO:0030130">
    <property type="term" value="C:clathrin coat of trans-Golgi network vesicle"/>
    <property type="evidence" value="ECO:0007669"/>
    <property type="project" value="TreeGrafter"/>
</dbReference>
<dbReference type="AlphaFoldDB" id="A0AAJ6W0M1"/>
<feature type="domain" description="EH" evidence="2">
    <location>
        <begin position="31"/>
        <end position="135"/>
    </location>
</feature>
<accession>A0AAJ6W0M1</accession>
<evidence type="ECO:0000313" key="3">
    <source>
        <dbReference type="Proteomes" id="UP000694867"/>
    </source>
</evidence>
<keyword evidence="3" id="KW-1185">Reference proteome</keyword>
<dbReference type="PANTHER" id="PTHR15463">
    <property type="entry name" value="AP1 GAMMA SUBUNIT BINDING PROTEIN 1"/>
    <property type="match status" value="1"/>
</dbReference>
<feature type="region of interest" description="Disordered" evidence="1">
    <location>
        <begin position="347"/>
        <end position="427"/>
    </location>
</feature>
<dbReference type="RefSeq" id="XP_003748558.1">
    <property type="nucleotide sequence ID" value="XM_003748510.3"/>
</dbReference>
<dbReference type="Gene3D" id="1.10.238.10">
    <property type="entry name" value="EF-hand"/>
    <property type="match status" value="1"/>
</dbReference>
<feature type="compositionally biased region" description="Polar residues" evidence="1">
    <location>
        <begin position="583"/>
        <end position="605"/>
    </location>
</feature>
<feature type="compositionally biased region" description="Acidic residues" evidence="1">
    <location>
        <begin position="608"/>
        <end position="626"/>
    </location>
</feature>
<dbReference type="GeneID" id="100900568"/>
<feature type="region of interest" description="Disordered" evidence="1">
    <location>
        <begin position="580"/>
        <end position="647"/>
    </location>
</feature>
<feature type="compositionally biased region" description="Low complexity" evidence="1">
    <location>
        <begin position="448"/>
        <end position="459"/>
    </location>
</feature>
<dbReference type="InterPro" id="IPR039656">
    <property type="entry name" value="SYNRG"/>
</dbReference>
<feature type="region of interest" description="Disordered" evidence="1">
    <location>
        <begin position="439"/>
        <end position="463"/>
    </location>
</feature>
<dbReference type="KEGG" id="goe:100900568"/>